<organism evidence="2 3">
    <name type="scientific">Dekkera bruxellensis</name>
    <name type="common">Brettanomyces custersii</name>
    <dbReference type="NCBI Taxonomy" id="5007"/>
    <lineage>
        <taxon>Eukaryota</taxon>
        <taxon>Fungi</taxon>
        <taxon>Dikarya</taxon>
        <taxon>Ascomycota</taxon>
        <taxon>Saccharomycotina</taxon>
        <taxon>Pichiomycetes</taxon>
        <taxon>Pichiales</taxon>
        <taxon>Pichiaceae</taxon>
        <taxon>Brettanomyces</taxon>
    </lineage>
</organism>
<evidence type="ECO:0000313" key="3">
    <source>
        <dbReference type="Proteomes" id="UP000663131"/>
    </source>
</evidence>
<dbReference type="GeneID" id="64576936"/>
<dbReference type="OrthoDB" id="407630at2759"/>
<dbReference type="KEGG" id="bbrx:BRETT_005013"/>
<feature type="domain" description="PRELI/MSF1" evidence="1">
    <location>
        <begin position="1"/>
        <end position="174"/>
    </location>
</feature>
<dbReference type="Proteomes" id="UP000663131">
    <property type="component" value="Chromosome 7"/>
</dbReference>
<dbReference type="PANTHER" id="PTHR11158">
    <property type="entry name" value="MSF1/PX19 RELATED"/>
    <property type="match status" value="1"/>
</dbReference>
<evidence type="ECO:0000313" key="2">
    <source>
        <dbReference type="EMBL" id="QOU20357.1"/>
    </source>
</evidence>
<dbReference type="EMBL" id="CP063135">
    <property type="protein sequence ID" value="QOU20357.1"/>
    <property type="molecule type" value="Genomic_DNA"/>
</dbReference>
<accession>A0A871R1C0</accession>
<dbReference type="InterPro" id="IPR006797">
    <property type="entry name" value="PRELI/MSF1_dom"/>
</dbReference>
<proteinExistence type="predicted"/>
<dbReference type="InterPro" id="IPR037365">
    <property type="entry name" value="Slowmo/Ups"/>
</dbReference>
<dbReference type="PROSITE" id="PS50904">
    <property type="entry name" value="PRELI_MSF1"/>
    <property type="match status" value="1"/>
</dbReference>
<dbReference type="GO" id="GO:0005758">
    <property type="term" value="C:mitochondrial intermembrane space"/>
    <property type="evidence" value="ECO:0007669"/>
    <property type="project" value="InterPro"/>
</dbReference>
<reference evidence="2" key="2">
    <citation type="journal article" name="BMC Genomics">
        <title>New genome assemblies reveal patterns of domestication and adaptation across Brettanomyces (Dekkera) species.</title>
        <authorList>
            <person name="Roach M.J."/>
            <person name="Borneman A.R."/>
        </authorList>
    </citation>
    <scope>NUCLEOTIDE SEQUENCE</scope>
    <source>
        <strain evidence="2">UCD 2041</strain>
    </source>
</reference>
<gene>
    <name evidence="2" type="ORF">BRETT_005013</name>
</gene>
<dbReference type="AlphaFoldDB" id="A0A871R1C0"/>
<sequence>MKFFKSEQTFDYPWEQVSAANWQKYPNKISTHVKSVDVLRREFDPVRQTLTSERLIGCAQNIPRWLSFLTGGINKSYVREVSVVDLKNRKLTMKSCNLTWGSVLKVWETVTYSPDPKNPLCSTKFEQEAEIQASLHCQIGDKIEQWSVDRFGQNAKKGKVGFDSVLEKLDPVWNEKFNDLSGKTSKLFDQMNSRTTSVLKELNDRADSVIKELSDRKECALQDVNGRGQSAVNQLRDSILHKN</sequence>
<dbReference type="Pfam" id="PF04707">
    <property type="entry name" value="PRELI"/>
    <property type="match status" value="1"/>
</dbReference>
<protein>
    <recommendedName>
        <fullName evidence="1">PRELI/MSF1 domain-containing protein</fullName>
    </recommendedName>
</protein>
<reference evidence="2" key="1">
    <citation type="submission" date="2020-10" db="EMBL/GenBank/DDBJ databases">
        <authorList>
            <person name="Palmer J.M."/>
        </authorList>
    </citation>
    <scope>NUCLEOTIDE SEQUENCE</scope>
    <source>
        <strain evidence="2">UCD 2041</strain>
    </source>
</reference>
<name>A0A871R1C0_DEKBR</name>
<dbReference type="RefSeq" id="XP_041136850.1">
    <property type="nucleotide sequence ID" value="XM_041283498.1"/>
</dbReference>
<evidence type="ECO:0000259" key="1">
    <source>
        <dbReference type="PROSITE" id="PS50904"/>
    </source>
</evidence>